<feature type="region of interest" description="Disordered" evidence="1">
    <location>
        <begin position="36"/>
        <end position="103"/>
    </location>
</feature>
<keyword evidence="3" id="KW-1185">Reference proteome</keyword>
<accession>A0A9W9FSJ0</accession>
<name>A0A9W9FSJ0_9EURO</name>
<organism evidence="2 3">
    <name type="scientific">Penicillium alfredii</name>
    <dbReference type="NCBI Taxonomy" id="1506179"/>
    <lineage>
        <taxon>Eukaryota</taxon>
        <taxon>Fungi</taxon>
        <taxon>Dikarya</taxon>
        <taxon>Ascomycota</taxon>
        <taxon>Pezizomycotina</taxon>
        <taxon>Eurotiomycetes</taxon>
        <taxon>Eurotiomycetidae</taxon>
        <taxon>Eurotiales</taxon>
        <taxon>Aspergillaceae</taxon>
        <taxon>Penicillium</taxon>
    </lineage>
</organism>
<reference evidence="2" key="1">
    <citation type="submission" date="2022-11" db="EMBL/GenBank/DDBJ databases">
        <authorList>
            <person name="Petersen C."/>
        </authorList>
    </citation>
    <scope>NUCLEOTIDE SEQUENCE</scope>
    <source>
        <strain evidence="2">IBT 34128</strain>
    </source>
</reference>
<dbReference type="EMBL" id="JAPMSZ010000004">
    <property type="protein sequence ID" value="KAJ5105578.1"/>
    <property type="molecule type" value="Genomic_DNA"/>
</dbReference>
<evidence type="ECO:0000256" key="1">
    <source>
        <dbReference type="SAM" id="MobiDB-lite"/>
    </source>
</evidence>
<feature type="compositionally biased region" description="Basic and acidic residues" evidence="1">
    <location>
        <begin position="70"/>
        <end position="92"/>
    </location>
</feature>
<dbReference type="GeneID" id="81392675"/>
<dbReference type="AlphaFoldDB" id="A0A9W9FSJ0"/>
<protein>
    <submittedName>
        <fullName evidence="2">Uncharacterized protein</fullName>
    </submittedName>
</protein>
<comment type="caution">
    <text evidence="2">The sequence shown here is derived from an EMBL/GenBank/DDBJ whole genome shotgun (WGS) entry which is preliminary data.</text>
</comment>
<feature type="compositionally biased region" description="Basic and acidic residues" evidence="1">
    <location>
        <begin position="44"/>
        <end position="61"/>
    </location>
</feature>
<gene>
    <name evidence="2" type="ORF">NUU61_002925</name>
</gene>
<proteinExistence type="predicted"/>
<evidence type="ECO:0000313" key="3">
    <source>
        <dbReference type="Proteomes" id="UP001141434"/>
    </source>
</evidence>
<sequence length="386" mass="44234">MTPISDWVLHRWTKTVFIVSLVLWLFLSSNYHSRHPQPGLVERQSGERPVDLVQNDPKDQPGEPVESQLEDQRLDSPHHEIRDESTDLVQHEPRKKRRALAPRDDWNGRPITWSVSLSTGKMLDCAMNADEQQEISKCFQGKPVQATSPYTQYEQLNQWGWDQSSLPQQDYLEELSEATNRLDEVQSWLGHNLKQKSRLIIWDHSKTVTKGGKTYDATRGIYKGLYNAVFGFIIVLDVSSPRHAVSKMSCPPENVVELEKWSDVTALQWGQLLETLKDAVSLKNLIYAPVTNTDSVRTMREALGVEASFSEWQNYAEKRNFKKFSRASNDKRFFALLGSPSVRGAAWMLIQHRPIFGHWRVASITIFGNQVGVWKPGLIVELEPVK</sequence>
<dbReference type="RefSeq" id="XP_056514574.1">
    <property type="nucleotide sequence ID" value="XM_056653507.1"/>
</dbReference>
<dbReference type="Proteomes" id="UP001141434">
    <property type="component" value="Unassembled WGS sequence"/>
</dbReference>
<reference evidence="2" key="2">
    <citation type="journal article" date="2023" name="IMA Fungus">
        <title>Comparative genomic study of the Penicillium genus elucidates a diverse pangenome and 15 lateral gene transfer events.</title>
        <authorList>
            <person name="Petersen C."/>
            <person name="Sorensen T."/>
            <person name="Nielsen M.R."/>
            <person name="Sondergaard T.E."/>
            <person name="Sorensen J.L."/>
            <person name="Fitzpatrick D.A."/>
            <person name="Frisvad J.C."/>
            <person name="Nielsen K.L."/>
        </authorList>
    </citation>
    <scope>NUCLEOTIDE SEQUENCE</scope>
    <source>
        <strain evidence="2">IBT 34128</strain>
    </source>
</reference>
<evidence type="ECO:0000313" key="2">
    <source>
        <dbReference type="EMBL" id="KAJ5105578.1"/>
    </source>
</evidence>
<dbReference type="OrthoDB" id="5337308at2759"/>